<comment type="similarity">
    <text evidence="1">Belongs to the lysine N-acyltransferase MbtK family.</text>
</comment>
<accession>A0A0H2TSK8</accession>
<evidence type="ECO:0000313" key="2">
    <source>
        <dbReference type="EMBL" id="KLU86878.1"/>
    </source>
</evidence>
<dbReference type="PANTHER" id="PTHR31438">
    <property type="entry name" value="LYSINE N-ACYLTRANSFERASE C17G9.06C-RELATED"/>
    <property type="match status" value="1"/>
</dbReference>
<sequence length="87" mass="10212">WDRGLHVLVGEEWARGLVPLWLSSVVHWIFTADYRTTSVCVEPRVDNERFIQHLQAGGFVKEMELSLPHKQAWFGRLRRENWEGPAL</sequence>
<dbReference type="EMBL" id="GL876970">
    <property type="protein sequence ID" value="KLU86878.1"/>
    <property type="molecule type" value="Genomic_DNA"/>
</dbReference>
<protein>
    <submittedName>
        <fullName evidence="2">Aerobactin siderophore biosynthesis protein iucB</fullName>
    </submittedName>
</protein>
<feature type="non-terminal residue" evidence="2">
    <location>
        <position position="1"/>
    </location>
</feature>
<gene>
    <name evidence="2" type="ORF">MAPG_05885</name>
</gene>
<reference evidence="2" key="2">
    <citation type="submission" date="2011-03" db="EMBL/GenBank/DDBJ databases">
        <title>Annotation of Magnaporthe poae ATCC 64411.</title>
        <authorList>
            <person name="Ma L.-J."/>
            <person name="Dead R."/>
            <person name="Young S.K."/>
            <person name="Zeng Q."/>
            <person name="Gargeya S."/>
            <person name="Fitzgerald M."/>
            <person name="Haas B."/>
            <person name="Abouelleil A."/>
            <person name="Alvarado L."/>
            <person name="Arachchi H.M."/>
            <person name="Berlin A."/>
            <person name="Brown A."/>
            <person name="Chapman S.B."/>
            <person name="Chen Z."/>
            <person name="Dunbar C."/>
            <person name="Freedman E."/>
            <person name="Gearin G."/>
            <person name="Gellesch M."/>
            <person name="Goldberg J."/>
            <person name="Griggs A."/>
            <person name="Gujja S."/>
            <person name="Heiman D."/>
            <person name="Howarth C."/>
            <person name="Larson L."/>
            <person name="Lui A."/>
            <person name="MacDonald P.J.P."/>
            <person name="Mehta T."/>
            <person name="Montmayeur A."/>
            <person name="Murphy C."/>
            <person name="Neiman D."/>
            <person name="Pearson M."/>
            <person name="Priest M."/>
            <person name="Roberts A."/>
            <person name="Saif S."/>
            <person name="Shea T."/>
            <person name="Shenoy N."/>
            <person name="Sisk P."/>
            <person name="Stolte C."/>
            <person name="Sykes S."/>
            <person name="Yandava C."/>
            <person name="Wortman J."/>
            <person name="Nusbaum C."/>
            <person name="Birren B."/>
        </authorList>
    </citation>
    <scope>NUCLEOTIDE SEQUENCE</scope>
    <source>
        <strain evidence="2">ATCC 64411</strain>
    </source>
</reference>
<dbReference type="Gene3D" id="3.40.630.30">
    <property type="match status" value="1"/>
</dbReference>
<proteinExistence type="inferred from homology"/>
<dbReference type="VEuPathDB" id="FungiDB:MAPG_05885"/>
<dbReference type="InterPro" id="IPR016181">
    <property type="entry name" value="Acyl_CoA_acyltransferase"/>
</dbReference>
<organism evidence="2">
    <name type="scientific">Magnaporthiopsis poae (strain ATCC 64411 / 73-15)</name>
    <name type="common">Kentucky bluegrass fungus</name>
    <name type="synonym">Magnaporthe poae</name>
    <dbReference type="NCBI Taxonomy" id="644358"/>
    <lineage>
        <taxon>Eukaryota</taxon>
        <taxon>Fungi</taxon>
        <taxon>Dikarya</taxon>
        <taxon>Ascomycota</taxon>
        <taxon>Pezizomycotina</taxon>
        <taxon>Sordariomycetes</taxon>
        <taxon>Sordariomycetidae</taxon>
        <taxon>Magnaporthales</taxon>
        <taxon>Magnaporthaceae</taxon>
        <taxon>Magnaporthiopsis</taxon>
    </lineage>
</organism>
<name>A0A0H2TSK8_MAGP6</name>
<dbReference type="SUPFAM" id="SSF55729">
    <property type="entry name" value="Acyl-CoA N-acyltransferases (Nat)"/>
    <property type="match status" value="1"/>
</dbReference>
<dbReference type="AlphaFoldDB" id="A0A0H2TSK8"/>
<dbReference type="Pfam" id="PF13523">
    <property type="entry name" value="Acetyltransf_8"/>
    <property type="match status" value="1"/>
</dbReference>
<reference evidence="2" key="1">
    <citation type="submission" date="2010-05" db="EMBL/GenBank/DDBJ databases">
        <title>The Genome Sequence of Magnaporthe poae strain ATCC 64411.</title>
        <authorList>
            <consortium name="The Broad Institute Genome Sequencing Platform"/>
            <consortium name="Broad Institute Genome Sequencing Center for Infectious Disease"/>
            <person name="Ma L.-J."/>
            <person name="Dead R."/>
            <person name="Young S."/>
            <person name="Zeng Q."/>
            <person name="Koehrsen M."/>
            <person name="Alvarado L."/>
            <person name="Berlin A."/>
            <person name="Chapman S.B."/>
            <person name="Chen Z."/>
            <person name="Freedman E."/>
            <person name="Gellesch M."/>
            <person name="Goldberg J."/>
            <person name="Griggs A."/>
            <person name="Gujja S."/>
            <person name="Heilman E.R."/>
            <person name="Heiman D."/>
            <person name="Hepburn T."/>
            <person name="Howarth C."/>
            <person name="Jen D."/>
            <person name="Larson L."/>
            <person name="Mehta T."/>
            <person name="Neiman D."/>
            <person name="Pearson M."/>
            <person name="Roberts A."/>
            <person name="Saif S."/>
            <person name="Shea T."/>
            <person name="Shenoy N."/>
            <person name="Sisk P."/>
            <person name="Stolte C."/>
            <person name="Sykes S."/>
            <person name="Walk T."/>
            <person name="White J."/>
            <person name="Yandava C."/>
            <person name="Haas B."/>
            <person name="Nusbaum C."/>
            <person name="Birren B."/>
        </authorList>
    </citation>
    <scope>NUCLEOTIDE SEQUENCE</scope>
    <source>
        <strain evidence="2">ATCC 64411</strain>
    </source>
</reference>
<dbReference type="PANTHER" id="PTHR31438:SF1">
    <property type="entry name" value="LYSINE N-ACYLTRANSFERASE C17G9.06C-RELATED"/>
    <property type="match status" value="1"/>
</dbReference>
<dbReference type="OrthoDB" id="448427at2759"/>
<dbReference type="GO" id="GO:0016410">
    <property type="term" value="F:N-acyltransferase activity"/>
    <property type="evidence" value="ECO:0007669"/>
    <property type="project" value="TreeGrafter"/>
</dbReference>
<evidence type="ECO:0000256" key="1">
    <source>
        <dbReference type="ARBA" id="ARBA00009893"/>
    </source>
</evidence>